<dbReference type="PANTHER" id="PTHR37937">
    <property type="entry name" value="CONJUGATIVE TRANSFER: DNA TRANSPORT"/>
    <property type="match status" value="1"/>
</dbReference>
<dbReference type="CDD" id="cd01127">
    <property type="entry name" value="TrwB_TraG_TraD_VirD4"/>
    <property type="match status" value="1"/>
</dbReference>
<feature type="domain" description="TraD/TraG TraM recognition site" evidence="7">
    <location>
        <begin position="474"/>
        <end position="599"/>
    </location>
</feature>
<dbReference type="SUPFAM" id="SSF52540">
    <property type="entry name" value="P-loop containing nucleoside triphosphate hydrolases"/>
    <property type="match status" value="1"/>
</dbReference>
<feature type="transmembrane region" description="Helical" evidence="6">
    <location>
        <begin position="16"/>
        <end position="34"/>
    </location>
</feature>
<dbReference type="Pfam" id="PF12696">
    <property type="entry name" value="TraG-D_C"/>
    <property type="match status" value="1"/>
</dbReference>
<evidence type="ECO:0000313" key="9">
    <source>
        <dbReference type="Proteomes" id="UP000562027"/>
    </source>
</evidence>
<dbReference type="InterPro" id="IPR027417">
    <property type="entry name" value="P-loop_NTPase"/>
</dbReference>
<dbReference type="GO" id="GO:0005886">
    <property type="term" value="C:plasma membrane"/>
    <property type="evidence" value="ECO:0007669"/>
    <property type="project" value="UniProtKB-SubCell"/>
</dbReference>
<name>A0A840LEQ1_9BURK</name>
<reference evidence="8 9" key="1">
    <citation type="submission" date="2020-08" db="EMBL/GenBank/DDBJ databases">
        <title>Functional genomics of gut bacteria from endangered species of beetles.</title>
        <authorList>
            <person name="Carlos-Shanley C."/>
        </authorList>
    </citation>
    <scope>NUCLEOTIDE SEQUENCE [LARGE SCALE GENOMIC DNA]</scope>
    <source>
        <strain evidence="8 9">S00239</strain>
    </source>
</reference>
<evidence type="ECO:0000256" key="5">
    <source>
        <dbReference type="ARBA" id="ARBA00023136"/>
    </source>
</evidence>
<proteinExistence type="predicted"/>
<keyword evidence="9" id="KW-1185">Reference proteome</keyword>
<sequence>MLARAYEMPWRRAYEAYASAMWLLAVFATVTMAVRAQAPIRIAMPLAAACLLMAVWRAAQAAHIMVLRAALSGRAMQVIGPAEQERLTRNPDQVFLGFGFDWQPLHSQRLYELAKIDYRSYTASPALLNLLGYQVTPQPDSEIGLPYIHGVEPRERPLYRPLQNFEGGTLLVGTTQAGKGVALSNLVTQAVRRGDVVIVIDPKNSRRLKRAAIRACERYREADTFLEFHPAFPETGVRLDFAFNWQKPTELASRIQSILPPDTAGAFGAFSWDAVNVVVQGLVDLEERPSLAKLTRYIEGGIEPVLEQSLRRFYGAEFRDGWREHPEMKRLLHEAHRGNLKRPSEAASADLMAFVAFYEHHVPQSQRSKVIDSQVRVFRHNREHYQKITANLLPILSMLTSGDLGRSLSPDPFDPADKRAIMNFEKIERAGHVLYMCLDSLPDPSVASAIGALALADLAARAGMRYNLGGYRRISLFVDEVSNVINQPLIEILNKGAEGGIYTTCAMQTLADLAKRLGSEDAARMALGNLNNLIALRSKDRPTQDFVVETFGKTAIHTLRVGLSHGADAHLGDFSASHSTQLTESFEEMIPADVLGKLPNLQYFASVSGGRIIKGRFPILDTETPFPKPRHRVAA</sequence>
<dbReference type="RefSeq" id="WP_184302617.1">
    <property type="nucleotide sequence ID" value="NZ_JACHLP010000007.1"/>
</dbReference>
<keyword evidence="4 6" id="KW-1133">Transmembrane helix</keyword>
<dbReference type="EMBL" id="JACHLP010000007">
    <property type="protein sequence ID" value="MBB4845133.1"/>
    <property type="molecule type" value="Genomic_DNA"/>
</dbReference>
<keyword evidence="5 6" id="KW-0472">Membrane</keyword>
<evidence type="ECO:0000256" key="3">
    <source>
        <dbReference type="ARBA" id="ARBA00022692"/>
    </source>
</evidence>
<dbReference type="InterPro" id="IPR022458">
    <property type="entry name" value="Conjugative_coupling_TraG/TraD"/>
</dbReference>
<evidence type="ECO:0000259" key="7">
    <source>
        <dbReference type="Pfam" id="PF12696"/>
    </source>
</evidence>
<evidence type="ECO:0000256" key="6">
    <source>
        <dbReference type="SAM" id="Phobius"/>
    </source>
</evidence>
<evidence type="ECO:0000313" key="8">
    <source>
        <dbReference type="EMBL" id="MBB4845133.1"/>
    </source>
</evidence>
<protein>
    <submittedName>
        <fullName evidence="8">Conjugal transfer pilus assembly protein TraD</fullName>
    </submittedName>
</protein>
<evidence type="ECO:0000256" key="2">
    <source>
        <dbReference type="ARBA" id="ARBA00022475"/>
    </source>
</evidence>
<dbReference type="AlphaFoldDB" id="A0A840LEQ1"/>
<dbReference type="InterPro" id="IPR051539">
    <property type="entry name" value="T4SS-coupling_protein"/>
</dbReference>
<organism evidence="8 9">
    <name type="scientific">Roseateles oligotrophus</name>
    <dbReference type="NCBI Taxonomy" id="1769250"/>
    <lineage>
        <taxon>Bacteria</taxon>
        <taxon>Pseudomonadati</taxon>
        <taxon>Pseudomonadota</taxon>
        <taxon>Betaproteobacteria</taxon>
        <taxon>Burkholderiales</taxon>
        <taxon>Sphaerotilaceae</taxon>
        <taxon>Roseateles</taxon>
    </lineage>
</organism>
<dbReference type="PANTHER" id="PTHR37937:SF1">
    <property type="entry name" value="CONJUGATIVE TRANSFER: DNA TRANSPORT"/>
    <property type="match status" value="1"/>
</dbReference>
<evidence type="ECO:0000256" key="1">
    <source>
        <dbReference type="ARBA" id="ARBA00004651"/>
    </source>
</evidence>
<accession>A0A840LEQ1</accession>
<dbReference type="Gene3D" id="3.40.50.300">
    <property type="entry name" value="P-loop containing nucleotide triphosphate hydrolases"/>
    <property type="match status" value="2"/>
</dbReference>
<dbReference type="InterPro" id="IPR032689">
    <property type="entry name" value="TraG-D_C"/>
</dbReference>
<keyword evidence="2" id="KW-1003">Cell membrane</keyword>
<dbReference type="Proteomes" id="UP000562027">
    <property type="component" value="Unassembled WGS sequence"/>
</dbReference>
<gene>
    <name evidence="8" type="ORF">HNP55_003679</name>
</gene>
<evidence type="ECO:0000256" key="4">
    <source>
        <dbReference type="ARBA" id="ARBA00022989"/>
    </source>
</evidence>
<keyword evidence="3 6" id="KW-0812">Transmembrane</keyword>
<comment type="caution">
    <text evidence="8">The sequence shown here is derived from an EMBL/GenBank/DDBJ whole genome shotgun (WGS) entry which is preliminary data.</text>
</comment>
<dbReference type="NCBIfam" id="TIGR03743">
    <property type="entry name" value="SXT_TraD"/>
    <property type="match status" value="1"/>
</dbReference>
<comment type="subcellular location">
    <subcellularLocation>
        <location evidence="1">Cell membrane</location>
        <topology evidence="1">Multi-pass membrane protein</topology>
    </subcellularLocation>
</comment>